<dbReference type="PROSITE" id="PS50181">
    <property type="entry name" value="FBOX"/>
    <property type="match status" value="1"/>
</dbReference>
<accession>C3TWT2</accession>
<reference evidence="2 3" key="1">
    <citation type="journal article" date="2009" name="Virus Genes">
        <title>Morphology and genome of Euproctis pseudoconspersa nucleopolyhedrovirus.</title>
        <authorList>
            <person name="Tang X.D."/>
            <person name="Xiao Q."/>
            <person name="Ma X.C."/>
            <person name="Zhu Z.R."/>
            <person name="Zhang C.X."/>
        </authorList>
    </citation>
    <scope>NUCLEOTIDE SEQUENCE [LARGE SCALE GENOMIC DNA]</scope>
    <source>
        <strain evidence="2 3">Hangzhou</strain>
    </source>
</reference>
<dbReference type="RefSeq" id="YP_002854634.1">
    <property type="nucleotide sequence ID" value="NC_012639.1"/>
</dbReference>
<dbReference type="Proteomes" id="UP000203846">
    <property type="component" value="Segment"/>
</dbReference>
<sequence>MSLKTLPIELLNKISSHLSSRDVWNLMNALRRAVDKKYCRYMFAFQKKDRSETSNWCANSGLFKSIATGTIEYGVDSMELCEICNEFGVFCTCVDADACYECKSLYCYCFGSSSPILAKPFEAIVDENLTVHRLRVKINKNEVKYVKYVLYRDDLKVDVSFAVDIDRVQEVRDALGEFLACDDAAKDYVKFYYKDIIICYKYDTLNLTKPLTLFENNKHFLIYAFVLFRIVQTYIYMETIL</sequence>
<organism evidence="2 3">
    <name type="scientific">Euproctis pseudoconspersa nucleopolyhedrovirus</name>
    <dbReference type="NCBI Taxonomy" id="307467"/>
    <lineage>
        <taxon>Viruses</taxon>
        <taxon>Viruses incertae sedis</taxon>
        <taxon>Naldaviricetes</taxon>
        <taxon>Lefavirales</taxon>
        <taxon>Baculoviridae</taxon>
        <taxon>Alphabaculovirus</taxon>
        <taxon>Alphabaculovirus eupseudoconspersae</taxon>
    </lineage>
</organism>
<dbReference type="GeneID" id="7804690"/>
<keyword evidence="3" id="KW-1185">Reference proteome</keyword>
<evidence type="ECO:0000259" key="1">
    <source>
        <dbReference type="PROSITE" id="PS50181"/>
    </source>
</evidence>
<dbReference type="KEGG" id="vg:7804690"/>
<dbReference type="InterPro" id="IPR001810">
    <property type="entry name" value="F-box_dom"/>
</dbReference>
<feature type="domain" description="F-box" evidence="1">
    <location>
        <begin position="1"/>
        <end position="32"/>
    </location>
</feature>
<evidence type="ECO:0000313" key="2">
    <source>
        <dbReference type="EMBL" id="ACO53474.1"/>
    </source>
</evidence>
<evidence type="ECO:0000313" key="3">
    <source>
        <dbReference type="Proteomes" id="UP000203846"/>
    </source>
</evidence>
<name>C3TWT2_9ABAC</name>
<dbReference type="EMBL" id="FJ227128">
    <property type="protein sequence ID" value="ACO53474.1"/>
    <property type="molecule type" value="Genomic_DNA"/>
</dbReference>
<proteinExistence type="predicted"/>
<protein>
    <recommendedName>
        <fullName evidence="1">F-box domain-containing protein</fullName>
    </recommendedName>
</protein>